<keyword evidence="12" id="KW-1185">Reference proteome</keyword>
<dbReference type="PANTHER" id="PTHR14467">
    <property type="entry name" value="ARV1"/>
    <property type="match status" value="1"/>
</dbReference>
<evidence type="ECO:0000256" key="8">
    <source>
        <dbReference type="ARBA" id="ARBA00023098"/>
    </source>
</evidence>
<comment type="function">
    <text evidence="10">Mediator of sterol homeostasis involved in sterol uptake, trafficking and distribution into membranes.</text>
</comment>
<keyword evidence="3 10" id="KW-0813">Transport</keyword>
<evidence type="ECO:0000256" key="7">
    <source>
        <dbReference type="ARBA" id="ARBA00023055"/>
    </source>
</evidence>
<reference evidence="11 12" key="1">
    <citation type="submission" date="2018-06" db="EMBL/GenBank/DDBJ databases">
        <title>A transcriptomic atlas of mushroom development highlights an independent origin of complex multicellularity.</title>
        <authorList>
            <consortium name="DOE Joint Genome Institute"/>
            <person name="Krizsan K."/>
            <person name="Almasi E."/>
            <person name="Merenyi Z."/>
            <person name="Sahu N."/>
            <person name="Viragh M."/>
            <person name="Koszo T."/>
            <person name="Mondo S."/>
            <person name="Kiss B."/>
            <person name="Balint B."/>
            <person name="Kues U."/>
            <person name="Barry K."/>
            <person name="Hegedus J.C."/>
            <person name="Henrissat B."/>
            <person name="Johnson J."/>
            <person name="Lipzen A."/>
            <person name="Ohm R."/>
            <person name="Nagy I."/>
            <person name="Pangilinan J."/>
            <person name="Yan J."/>
            <person name="Xiong Y."/>
            <person name="Grigoriev I.V."/>
            <person name="Hibbett D.S."/>
            <person name="Nagy L.G."/>
        </authorList>
    </citation>
    <scope>NUCLEOTIDE SEQUENCE [LARGE SCALE GENOMIC DNA]</scope>
    <source>
        <strain evidence="11 12">SZMC22713</strain>
    </source>
</reference>
<evidence type="ECO:0000256" key="9">
    <source>
        <dbReference type="ARBA" id="ARBA00023136"/>
    </source>
</evidence>
<evidence type="ECO:0000256" key="1">
    <source>
        <dbReference type="ARBA" id="ARBA00004477"/>
    </source>
</evidence>
<evidence type="ECO:0000256" key="3">
    <source>
        <dbReference type="ARBA" id="ARBA00022448"/>
    </source>
</evidence>
<keyword evidence="9" id="KW-0472">Membrane</keyword>
<evidence type="ECO:0000313" key="11">
    <source>
        <dbReference type="EMBL" id="TDL25621.1"/>
    </source>
</evidence>
<dbReference type="GO" id="GO:0000139">
    <property type="term" value="C:Golgi membrane"/>
    <property type="evidence" value="ECO:0007669"/>
    <property type="project" value="UniProtKB-SubCell"/>
</dbReference>
<gene>
    <name evidence="11" type="ORF">BD410DRAFT_601843</name>
</gene>
<dbReference type="GO" id="GO:0016125">
    <property type="term" value="P:sterol metabolic process"/>
    <property type="evidence" value="ECO:0007669"/>
    <property type="project" value="UniProtKB-UniRule"/>
</dbReference>
<sequence>MPICTSCTYPSQYLYTVYQSAFNLRLEQCVRCKNFVDPYVEHDDLTLLLDLILLKRGVYRHLLFNRGRGARKVNESVGSSQPGSSEATPLDEALIDDGIEKARWMTILKLGLGLIFMDSFIRWSHLHPSNGYAEWWTNSGQSFLRIFAGCLIETAAFHAGITVACAITIRCLIFVRFLYPPKAAISLSGIHNEFRLSHVPLTLLYSSLTKLFLLFMLSVWKPSISTVSSKWDNSTINGGILDHYAVSTALEMFDDDKLDREWVVRNVLGGMAAGFGLRVVLDIHPFFTTIIVLSGWVVKTIVASFVQPWVAESESTGEVFLQYSIP</sequence>
<keyword evidence="4" id="KW-0812">Transmembrane</keyword>
<dbReference type="Proteomes" id="UP000294933">
    <property type="component" value="Unassembled WGS sequence"/>
</dbReference>
<dbReference type="VEuPathDB" id="FungiDB:BD410DRAFT_601843"/>
<evidence type="ECO:0000256" key="10">
    <source>
        <dbReference type="RuleBase" id="RU368065"/>
    </source>
</evidence>
<organism evidence="11 12">
    <name type="scientific">Rickenella mellea</name>
    <dbReference type="NCBI Taxonomy" id="50990"/>
    <lineage>
        <taxon>Eukaryota</taxon>
        <taxon>Fungi</taxon>
        <taxon>Dikarya</taxon>
        <taxon>Basidiomycota</taxon>
        <taxon>Agaricomycotina</taxon>
        <taxon>Agaricomycetes</taxon>
        <taxon>Hymenochaetales</taxon>
        <taxon>Rickenellaceae</taxon>
        <taxon>Rickenella</taxon>
    </lineage>
</organism>
<dbReference type="Pfam" id="PF04161">
    <property type="entry name" value="Arv1"/>
    <property type="match status" value="1"/>
</dbReference>
<proteinExistence type="inferred from homology"/>
<keyword evidence="10" id="KW-0746">Sphingolipid metabolism</keyword>
<evidence type="ECO:0000256" key="6">
    <source>
        <dbReference type="ARBA" id="ARBA00022989"/>
    </source>
</evidence>
<dbReference type="GO" id="GO:0006665">
    <property type="term" value="P:sphingolipid metabolic process"/>
    <property type="evidence" value="ECO:0007669"/>
    <property type="project" value="UniProtKB-UniRule"/>
</dbReference>
<evidence type="ECO:0000256" key="5">
    <source>
        <dbReference type="ARBA" id="ARBA00022824"/>
    </source>
</evidence>
<comment type="function">
    <text evidence="10">Regulates also the sphingolipid metabolism.</text>
</comment>
<evidence type="ECO:0000313" key="12">
    <source>
        <dbReference type="Proteomes" id="UP000294933"/>
    </source>
</evidence>
<dbReference type="EMBL" id="ML170163">
    <property type="protein sequence ID" value="TDL25621.1"/>
    <property type="molecule type" value="Genomic_DNA"/>
</dbReference>
<dbReference type="GO" id="GO:0097036">
    <property type="term" value="P:regulation of plasma membrane sterol distribution"/>
    <property type="evidence" value="ECO:0007669"/>
    <property type="project" value="UniProtKB-UniRule"/>
</dbReference>
<dbReference type="GO" id="GO:0032541">
    <property type="term" value="C:cortical endoplasmic reticulum"/>
    <property type="evidence" value="ECO:0007669"/>
    <property type="project" value="TreeGrafter"/>
</dbReference>
<accession>A0A4Y7QEE0</accession>
<evidence type="ECO:0000256" key="2">
    <source>
        <dbReference type="ARBA" id="ARBA00009187"/>
    </source>
</evidence>
<keyword evidence="8 10" id="KW-0443">Lipid metabolism</keyword>
<dbReference type="OrthoDB" id="2192830at2759"/>
<dbReference type="InterPro" id="IPR007290">
    <property type="entry name" value="Arv1"/>
</dbReference>
<comment type="subcellular location">
    <subcellularLocation>
        <location evidence="1 10">Endoplasmic reticulum membrane</location>
        <topology evidence="1 10">Multi-pass membrane protein</topology>
    </subcellularLocation>
    <subcellularLocation>
        <location evidence="10">Golgi apparatus membrane</location>
        <topology evidence="10">Multi-pass membrane protein</topology>
    </subcellularLocation>
</comment>
<dbReference type="PANTHER" id="PTHR14467:SF0">
    <property type="entry name" value="PROTEIN ARV1"/>
    <property type="match status" value="1"/>
</dbReference>
<keyword evidence="6" id="KW-1133">Transmembrane helix</keyword>
<dbReference type="GO" id="GO:0005789">
    <property type="term" value="C:endoplasmic reticulum membrane"/>
    <property type="evidence" value="ECO:0007669"/>
    <property type="project" value="UniProtKB-SubCell"/>
</dbReference>
<dbReference type="STRING" id="50990.A0A4Y7QEE0"/>
<protein>
    <recommendedName>
        <fullName evidence="10">Protein ARV</fullName>
    </recommendedName>
</protein>
<keyword evidence="10" id="KW-0333">Golgi apparatus</keyword>
<evidence type="ECO:0000256" key="4">
    <source>
        <dbReference type="ARBA" id="ARBA00022692"/>
    </source>
</evidence>
<keyword evidence="7 10" id="KW-0445">Lipid transport</keyword>
<dbReference type="AlphaFoldDB" id="A0A4Y7QEE0"/>
<comment type="similarity">
    <text evidence="2 10">Belongs to the ARV1 family.</text>
</comment>
<dbReference type="GO" id="GO:0032366">
    <property type="term" value="P:intracellular sterol transport"/>
    <property type="evidence" value="ECO:0007669"/>
    <property type="project" value="UniProtKB-UniRule"/>
</dbReference>
<name>A0A4Y7QEE0_9AGAM</name>
<keyword evidence="5 10" id="KW-0256">Endoplasmic reticulum</keyword>